<dbReference type="GO" id="GO:0003723">
    <property type="term" value="F:RNA binding"/>
    <property type="evidence" value="ECO:0000318"/>
    <property type="project" value="GO_Central"/>
</dbReference>
<dbReference type="InParanoid" id="E9HJE1"/>
<dbReference type="EMBL" id="GL732661">
    <property type="protein sequence ID" value="EFX68153.1"/>
    <property type="molecule type" value="Genomic_DNA"/>
</dbReference>
<dbReference type="KEGG" id="dpx:DAPPUDRAFT_330377"/>
<keyword evidence="1" id="KW-0472">Membrane</keyword>
<proteinExistence type="predicted"/>
<organism evidence="2 3">
    <name type="scientific">Daphnia pulex</name>
    <name type="common">Water flea</name>
    <dbReference type="NCBI Taxonomy" id="6669"/>
    <lineage>
        <taxon>Eukaryota</taxon>
        <taxon>Metazoa</taxon>
        <taxon>Ecdysozoa</taxon>
        <taxon>Arthropoda</taxon>
        <taxon>Crustacea</taxon>
        <taxon>Branchiopoda</taxon>
        <taxon>Diplostraca</taxon>
        <taxon>Cladocera</taxon>
        <taxon>Anomopoda</taxon>
        <taxon>Daphniidae</taxon>
        <taxon>Daphnia</taxon>
    </lineage>
</organism>
<accession>E9HJE1</accession>
<dbReference type="AlphaFoldDB" id="E9HJE1"/>
<reference evidence="2 3" key="1">
    <citation type="journal article" date="2011" name="Science">
        <title>The ecoresponsive genome of Daphnia pulex.</title>
        <authorList>
            <person name="Colbourne J.K."/>
            <person name="Pfrender M.E."/>
            <person name="Gilbert D."/>
            <person name="Thomas W.K."/>
            <person name="Tucker A."/>
            <person name="Oakley T.H."/>
            <person name="Tokishita S."/>
            <person name="Aerts A."/>
            <person name="Arnold G.J."/>
            <person name="Basu M.K."/>
            <person name="Bauer D.J."/>
            <person name="Caceres C.E."/>
            <person name="Carmel L."/>
            <person name="Casola C."/>
            <person name="Choi J.H."/>
            <person name="Detter J.C."/>
            <person name="Dong Q."/>
            <person name="Dusheyko S."/>
            <person name="Eads B.D."/>
            <person name="Frohlich T."/>
            <person name="Geiler-Samerotte K.A."/>
            <person name="Gerlach D."/>
            <person name="Hatcher P."/>
            <person name="Jogdeo S."/>
            <person name="Krijgsveld J."/>
            <person name="Kriventseva E.V."/>
            <person name="Kultz D."/>
            <person name="Laforsch C."/>
            <person name="Lindquist E."/>
            <person name="Lopez J."/>
            <person name="Manak J.R."/>
            <person name="Muller J."/>
            <person name="Pangilinan J."/>
            <person name="Patwardhan R.P."/>
            <person name="Pitluck S."/>
            <person name="Pritham E.J."/>
            <person name="Rechtsteiner A."/>
            <person name="Rho M."/>
            <person name="Rogozin I.B."/>
            <person name="Sakarya O."/>
            <person name="Salamov A."/>
            <person name="Schaack S."/>
            <person name="Shapiro H."/>
            <person name="Shiga Y."/>
            <person name="Skalitzky C."/>
            <person name="Smith Z."/>
            <person name="Souvorov A."/>
            <person name="Sung W."/>
            <person name="Tang Z."/>
            <person name="Tsuchiya D."/>
            <person name="Tu H."/>
            <person name="Vos H."/>
            <person name="Wang M."/>
            <person name="Wolf Y.I."/>
            <person name="Yamagata H."/>
            <person name="Yamada T."/>
            <person name="Ye Y."/>
            <person name="Shaw J.R."/>
            <person name="Andrews J."/>
            <person name="Crease T.J."/>
            <person name="Tang H."/>
            <person name="Lucas S.M."/>
            <person name="Robertson H.M."/>
            <person name="Bork P."/>
            <person name="Koonin E.V."/>
            <person name="Zdobnov E.M."/>
            <person name="Grigoriev I.V."/>
            <person name="Lynch M."/>
            <person name="Boore J.L."/>
        </authorList>
    </citation>
    <scope>NUCLEOTIDE SEQUENCE [LARGE SCALE GENOMIC DNA]</scope>
</reference>
<dbReference type="HOGENOM" id="CLU_1760619_0_0_1"/>
<feature type="transmembrane region" description="Helical" evidence="1">
    <location>
        <begin position="101"/>
        <end position="129"/>
    </location>
</feature>
<keyword evidence="3" id="KW-1185">Reference proteome</keyword>
<evidence type="ECO:0000313" key="2">
    <source>
        <dbReference type="EMBL" id="EFX68153.1"/>
    </source>
</evidence>
<protein>
    <submittedName>
        <fullName evidence="2">Uncharacterized protein</fullName>
    </submittedName>
</protein>
<evidence type="ECO:0000313" key="3">
    <source>
        <dbReference type="Proteomes" id="UP000000305"/>
    </source>
</evidence>
<name>E9HJE1_DAPPU</name>
<gene>
    <name evidence="2" type="ORF">DAPPUDRAFT_330377</name>
</gene>
<dbReference type="GO" id="GO:0005737">
    <property type="term" value="C:cytoplasm"/>
    <property type="evidence" value="ECO:0000318"/>
    <property type="project" value="GO_Central"/>
</dbReference>
<dbReference type="Proteomes" id="UP000000305">
    <property type="component" value="Unassembled WGS sequence"/>
</dbReference>
<keyword evidence="1" id="KW-1133">Transmembrane helix</keyword>
<keyword evidence="1" id="KW-0812">Transmembrane</keyword>
<sequence length="148" mass="16830">MDSVVDKHAKYRVHLQLKTKSRTSKDIQTTSTSFLSPDIVAVKGDEILRLKKLLDEATKKEEDHKNKSPSINSSINCVNVSQIMDIMRALLPVIKDYKNNLIILGHVINGPIFVLSTVSIAFIIILLFLDYDKAETRPWNRSHVFALR</sequence>
<evidence type="ECO:0000256" key="1">
    <source>
        <dbReference type="SAM" id="Phobius"/>
    </source>
</evidence>